<keyword evidence="3 7" id="KW-1133">Transmembrane helix</keyword>
<dbReference type="PANTHER" id="PTHR47002:SF2">
    <property type="entry name" value="AQUAPORIN AQPAE.A-LIKE"/>
    <property type="match status" value="1"/>
</dbReference>
<evidence type="ECO:0000256" key="4">
    <source>
        <dbReference type="ARBA" id="ARBA00023136"/>
    </source>
</evidence>
<dbReference type="GO" id="GO:0016020">
    <property type="term" value="C:membrane"/>
    <property type="evidence" value="ECO:0007669"/>
    <property type="project" value="UniProtKB-SubCell"/>
</dbReference>
<evidence type="ECO:0000256" key="6">
    <source>
        <dbReference type="SAM" id="MobiDB-lite"/>
    </source>
</evidence>
<evidence type="ECO:0000256" key="5">
    <source>
        <dbReference type="RuleBase" id="RU000477"/>
    </source>
</evidence>
<evidence type="ECO:0000256" key="3">
    <source>
        <dbReference type="ARBA" id="ARBA00022989"/>
    </source>
</evidence>
<dbReference type="SUPFAM" id="SSF81338">
    <property type="entry name" value="Aquaporin-like"/>
    <property type="match status" value="1"/>
</dbReference>
<evidence type="ECO:0008006" key="10">
    <source>
        <dbReference type="Google" id="ProtNLM"/>
    </source>
</evidence>
<accession>A0A438NFG7</accession>
<dbReference type="AlphaFoldDB" id="A0A438NFG7"/>
<dbReference type="Pfam" id="PF00230">
    <property type="entry name" value="MIP"/>
    <property type="match status" value="1"/>
</dbReference>
<organism evidence="8 9">
    <name type="scientific">Exophiala mesophila</name>
    <name type="common">Black yeast-like fungus</name>
    <dbReference type="NCBI Taxonomy" id="212818"/>
    <lineage>
        <taxon>Eukaryota</taxon>
        <taxon>Fungi</taxon>
        <taxon>Dikarya</taxon>
        <taxon>Ascomycota</taxon>
        <taxon>Pezizomycotina</taxon>
        <taxon>Eurotiomycetes</taxon>
        <taxon>Chaetothyriomycetidae</taxon>
        <taxon>Chaetothyriales</taxon>
        <taxon>Herpotrichiellaceae</taxon>
        <taxon>Exophiala</taxon>
    </lineage>
</organism>
<feature type="transmembrane region" description="Helical" evidence="7">
    <location>
        <begin position="243"/>
        <end position="266"/>
    </location>
</feature>
<feature type="compositionally biased region" description="Low complexity" evidence="6">
    <location>
        <begin position="1"/>
        <end position="21"/>
    </location>
</feature>
<dbReference type="VEuPathDB" id="FungiDB:PV10_07305"/>
<dbReference type="Gene3D" id="1.20.1080.10">
    <property type="entry name" value="Glycerol uptake facilitator protein"/>
    <property type="match status" value="1"/>
</dbReference>
<dbReference type="OrthoDB" id="3222at2759"/>
<feature type="transmembrane region" description="Helical" evidence="7">
    <location>
        <begin position="150"/>
        <end position="173"/>
    </location>
</feature>
<evidence type="ECO:0000313" key="9">
    <source>
        <dbReference type="Proteomes" id="UP000288859"/>
    </source>
</evidence>
<proteinExistence type="inferred from homology"/>
<keyword evidence="5" id="KW-0813">Transport</keyword>
<feature type="transmembrane region" description="Helical" evidence="7">
    <location>
        <begin position="323"/>
        <end position="345"/>
    </location>
</feature>
<dbReference type="EMBL" id="NAJM01000004">
    <property type="protein sequence ID" value="RVX74474.1"/>
    <property type="molecule type" value="Genomic_DNA"/>
</dbReference>
<name>A0A438NFG7_EXOME</name>
<comment type="similarity">
    <text evidence="5">Belongs to the MIP/aquaporin (TC 1.A.8) family.</text>
</comment>
<dbReference type="Proteomes" id="UP000288859">
    <property type="component" value="Unassembled WGS sequence"/>
</dbReference>
<sequence length="379" mass="40423">MATTTTSSPPNQRNPNPNTQSRESESESLPTNTRTIRPKRSGMIQHVMRMRLATGVRSSPFAGRLGGNQEFVVDRENPENAVLLERMPDAAPNLSLREAFDLRGFAQAELYRAAVIEGIGTLVFTFSSAYNSLSPYEPPPLPSPTSGVFSTAAFLGPLIGSIITIITLSLLIYSLGAISGGHMNPLITIGTFFARLTTFPRLVLYLCGQLAGASLAGLLLRSAADTRSFKVGGCYLFQDMASVRSALAIEFVGDLLLLIMAFGVGLDPRQAELFGPALGPVLVGLAAGSTALSLAFSKPGYGGASLNPARCFGVFVGSSFPSWAWVTWVGPIAASLAHGVMYFVVPPMPVKGRNIGEVHAELGQRAKEKQMERSLEDRV</sequence>
<evidence type="ECO:0000256" key="7">
    <source>
        <dbReference type="SAM" id="Phobius"/>
    </source>
</evidence>
<dbReference type="InterPro" id="IPR000425">
    <property type="entry name" value="MIP"/>
</dbReference>
<dbReference type="InterPro" id="IPR023271">
    <property type="entry name" value="Aquaporin-like"/>
</dbReference>
<feature type="transmembrane region" description="Helical" evidence="7">
    <location>
        <begin position="202"/>
        <end position="223"/>
    </location>
</feature>
<evidence type="ECO:0000256" key="1">
    <source>
        <dbReference type="ARBA" id="ARBA00004141"/>
    </source>
</evidence>
<feature type="transmembrane region" description="Helical" evidence="7">
    <location>
        <begin position="273"/>
        <end position="296"/>
    </location>
</feature>
<feature type="region of interest" description="Disordered" evidence="6">
    <location>
        <begin position="1"/>
        <end position="42"/>
    </location>
</feature>
<keyword evidence="4 7" id="KW-0472">Membrane</keyword>
<comment type="subcellular location">
    <subcellularLocation>
        <location evidence="1">Membrane</location>
        <topology evidence="1">Multi-pass membrane protein</topology>
    </subcellularLocation>
</comment>
<protein>
    <recommendedName>
        <fullName evidence="10">Aquaporin</fullName>
    </recommendedName>
</protein>
<dbReference type="PRINTS" id="PR00783">
    <property type="entry name" value="MINTRINSICP"/>
</dbReference>
<gene>
    <name evidence="8" type="ORF">B0A52_01600</name>
</gene>
<dbReference type="GO" id="GO:0015267">
    <property type="term" value="F:channel activity"/>
    <property type="evidence" value="ECO:0007669"/>
    <property type="project" value="InterPro"/>
</dbReference>
<evidence type="ECO:0000256" key="2">
    <source>
        <dbReference type="ARBA" id="ARBA00022692"/>
    </source>
</evidence>
<reference evidence="8 9" key="1">
    <citation type="submission" date="2017-03" db="EMBL/GenBank/DDBJ databases">
        <title>Genomes of endolithic fungi from Antarctica.</title>
        <authorList>
            <person name="Coleine C."/>
            <person name="Masonjones S."/>
            <person name="Stajich J.E."/>
        </authorList>
    </citation>
    <scope>NUCLEOTIDE SEQUENCE [LARGE SCALE GENOMIC DNA]</scope>
    <source>
        <strain evidence="8 9">CCFEE 6314</strain>
    </source>
</reference>
<keyword evidence="2 5" id="KW-0812">Transmembrane</keyword>
<evidence type="ECO:0000313" key="8">
    <source>
        <dbReference type="EMBL" id="RVX74474.1"/>
    </source>
</evidence>
<comment type="caution">
    <text evidence="8">The sequence shown here is derived from an EMBL/GenBank/DDBJ whole genome shotgun (WGS) entry which is preliminary data.</text>
</comment>
<dbReference type="PANTHER" id="PTHR47002">
    <property type="entry name" value="AQUAPORIN-LIKE"/>
    <property type="match status" value="1"/>
</dbReference>